<feature type="compositionally biased region" description="Low complexity" evidence="1">
    <location>
        <begin position="656"/>
        <end position="678"/>
    </location>
</feature>
<dbReference type="PROSITE" id="PS50882">
    <property type="entry name" value="YTH"/>
    <property type="match status" value="2"/>
</dbReference>
<dbReference type="Pfam" id="PF25701">
    <property type="entry name" value="RRM_YTH1"/>
    <property type="match status" value="1"/>
</dbReference>
<feature type="region of interest" description="Disordered" evidence="1">
    <location>
        <begin position="394"/>
        <end position="517"/>
    </location>
</feature>
<feature type="region of interest" description="Disordered" evidence="1">
    <location>
        <begin position="60"/>
        <end position="82"/>
    </location>
</feature>
<name>A0ABR3F0I7_9AGAR</name>
<feature type="compositionally biased region" description="Polar residues" evidence="1">
    <location>
        <begin position="229"/>
        <end position="238"/>
    </location>
</feature>
<feature type="compositionally biased region" description="Basic and acidic residues" evidence="1">
    <location>
        <begin position="910"/>
        <end position="924"/>
    </location>
</feature>
<proteinExistence type="predicted"/>
<dbReference type="InterPro" id="IPR007275">
    <property type="entry name" value="YTH_domain"/>
</dbReference>
<dbReference type="SUPFAM" id="SSF54928">
    <property type="entry name" value="RNA-binding domain, RBD"/>
    <property type="match status" value="1"/>
</dbReference>
<organism evidence="3 4">
    <name type="scientific">Marasmius crinis-equi</name>
    <dbReference type="NCBI Taxonomy" id="585013"/>
    <lineage>
        <taxon>Eukaryota</taxon>
        <taxon>Fungi</taxon>
        <taxon>Dikarya</taxon>
        <taxon>Basidiomycota</taxon>
        <taxon>Agaricomycotina</taxon>
        <taxon>Agaricomycetes</taxon>
        <taxon>Agaricomycetidae</taxon>
        <taxon>Agaricales</taxon>
        <taxon>Marasmiineae</taxon>
        <taxon>Marasmiaceae</taxon>
        <taxon>Marasmius</taxon>
    </lineage>
</organism>
<feature type="region of interest" description="Disordered" evidence="1">
    <location>
        <begin position="545"/>
        <end position="565"/>
    </location>
</feature>
<dbReference type="InterPro" id="IPR035979">
    <property type="entry name" value="RBD_domain_sf"/>
</dbReference>
<dbReference type="Gene3D" id="3.10.590.10">
    <property type="entry name" value="ph1033 like domains"/>
    <property type="match status" value="2"/>
</dbReference>
<feature type="domain" description="YTH" evidence="2">
    <location>
        <begin position="731"/>
        <end position="863"/>
    </location>
</feature>
<sequence length="1138" mass="125103">MVIQSVAAMKTDPVTLAPAWNHSLATEIWNNLDHSISPIDFQASHRHQHPVSPYPIPTSQDIQAGHQSTNVPHHHQGQPRFAESTLPHWGFPNVNGIAEPEQRLSFFRLVEETIRKLESELGAEISTPKSGIPVGVEQVRLTAHEVPAEHQASSLDTSQYMSGDDRAHIFSRRIQLPDQLGSPSGHTEYPGTINAGPTTLGPGSHLGHNVPYFPSQAENGPSLPYRHPPSTSTTSQRSVLTTAPYTIPPQQQRTMAIPTFSYVHGDQHLVPPDPGIMSQTAHANHQSMMAPYPHHQWRQSSDSNSPHIGLMNPVLSFPPVPPNNPEAFQSSRNSSSIPPSSQYPYRQTPPVFSPPPFYQSLQYNYPRHFASSPEAEGQGTWWYLPHAVPLHQHQRQYDGNPTPVASNQTAPYPISYSPVGQHAQDSETSFPATGAELQSYPMSSSGHSSLRSHDPRPPSTSQSPPPVAVPSQPAPPAPPPDPPYHRTPHTPNNPSSQDRPSPSPGIAPVRKSYDPNPPAHRSEWVMWSGNVPPDATHDELWRFFNQKPATPSPPSTSPADSQPHTSRWVSGVLSIFLISRSSCAFINYQSESALQSAINRFNGLPLRPNDPRCPRLVCRVRKKDDDLRAGVGGQRGVGMHTKWVKDHKGKWKSTGEQQDQQSDLESSASNTTDASSSSVLTSEREEGSAAATDNGTANLRRLIIPRGGGHSNSSGSYASTNSDMLWKYFPKRFFILKSLSQYDLDLSVEKGLWATQKHNEGILDQAYRTSKEVYLIFSVNKSGEFYGYAKMVGPVKQGEHRVSWGPRADFTSSTRSSFSPVTGRAVRSDPILEEPANLSRVLGEGFDTMRLSATDHRASSRSARDLYFQTRMVEENSQPLDASLGDVNSLQSFGSFSPGSEARGGSMSLADERKTAPAELEQQHRKITVHTPLAKFSLDDLAPVKDRQSKSIAVTVSNSLPWPDDDKRAKSISVPTSDRPFILDEEAPLRAMKKPNGSDDSLQGAQDEADEQAEEREQEIGEGGSGAAGKGKEKATAPDGIDAPAKSNPPDGDVAPSKDEPNAWGDSFKVEWICTERLPFYRTRHIRNPWNNDREIKVSRDGTELEPSVGQQLLDEWERFVTEIQASSQARKAASSTR</sequence>
<gene>
    <name evidence="3" type="ORF">V5O48_013279</name>
</gene>
<dbReference type="Gene3D" id="3.30.70.330">
    <property type="match status" value="1"/>
</dbReference>
<reference evidence="3 4" key="1">
    <citation type="submission" date="2024-02" db="EMBL/GenBank/DDBJ databases">
        <title>A draft genome for the cacao thread blight pathogen Marasmius crinis-equi.</title>
        <authorList>
            <person name="Cohen S.P."/>
            <person name="Baruah I.K."/>
            <person name="Amoako-Attah I."/>
            <person name="Bukari Y."/>
            <person name="Meinhardt L.W."/>
            <person name="Bailey B.A."/>
        </authorList>
    </citation>
    <scope>NUCLEOTIDE SEQUENCE [LARGE SCALE GENOMIC DNA]</scope>
    <source>
        <strain evidence="3 4">GH-76</strain>
    </source>
</reference>
<feature type="compositionally biased region" description="Polar residues" evidence="1">
    <location>
        <begin position="60"/>
        <end position="71"/>
    </location>
</feature>
<feature type="domain" description="YTH" evidence="2">
    <location>
        <begin position="977"/>
        <end position="1117"/>
    </location>
</feature>
<dbReference type="PANTHER" id="PTHR12357">
    <property type="entry name" value="YTH YT521-B HOMOLOGY DOMAIN-CONTAINING"/>
    <property type="match status" value="1"/>
</dbReference>
<evidence type="ECO:0000313" key="3">
    <source>
        <dbReference type="EMBL" id="KAL0568703.1"/>
    </source>
</evidence>
<dbReference type="Pfam" id="PF04146">
    <property type="entry name" value="YTH"/>
    <property type="match status" value="2"/>
</dbReference>
<evidence type="ECO:0000259" key="2">
    <source>
        <dbReference type="PROSITE" id="PS50882"/>
    </source>
</evidence>
<dbReference type="PANTHER" id="PTHR12357:SF3">
    <property type="entry name" value="YTH DOMAIN-CONTAINING PROTEIN 1"/>
    <property type="match status" value="1"/>
</dbReference>
<dbReference type="InterPro" id="IPR057720">
    <property type="entry name" value="RRM_YTH1"/>
</dbReference>
<protein>
    <recommendedName>
        <fullName evidence="2">YTH domain-containing protein</fullName>
    </recommendedName>
</protein>
<dbReference type="InterPro" id="IPR012677">
    <property type="entry name" value="Nucleotide-bd_a/b_plait_sf"/>
</dbReference>
<keyword evidence="4" id="KW-1185">Reference proteome</keyword>
<evidence type="ECO:0000256" key="1">
    <source>
        <dbReference type="SAM" id="MobiDB-lite"/>
    </source>
</evidence>
<dbReference type="Proteomes" id="UP001465976">
    <property type="component" value="Unassembled WGS sequence"/>
</dbReference>
<feature type="compositionally biased region" description="Low complexity" evidence="1">
    <location>
        <begin position="329"/>
        <end position="346"/>
    </location>
</feature>
<feature type="region of interest" description="Disordered" evidence="1">
    <location>
        <begin position="895"/>
        <end position="926"/>
    </location>
</feature>
<feature type="compositionally biased region" description="Acidic residues" evidence="1">
    <location>
        <begin position="1007"/>
        <end position="1017"/>
    </location>
</feature>
<feature type="compositionally biased region" description="Pro residues" evidence="1">
    <location>
        <begin position="463"/>
        <end position="482"/>
    </location>
</feature>
<feature type="region of interest" description="Disordered" evidence="1">
    <location>
        <begin position="957"/>
        <end position="1066"/>
    </location>
</feature>
<dbReference type="InterPro" id="IPR045168">
    <property type="entry name" value="YTH_prot"/>
</dbReference>
<accession>A0ABR3F0I7</accession>
<dbReference type="EMBL" id="JBAHYK010001275">
    <property type="protein sequence ID" value="KAL0568703.1"/>
    <property type="molecule type" value="Genomic_DNA"/>
</dbReference>
<feature type="region of interest" description="Disordered" evidence="1">
    <location>
        <begin position="295"/>
        <end position="351"/>
    </location>
</feature>
<feature type="compositionally biased region" description="Polar residues" evidence="1">
    <location>
        <begin position="397"/>
        <end position="410"/>
    </location>
</feature>
<evidence type="ECO:0000313" key="4">
    <source>
        <dbReference type="Proteomes" id="UP001465976"/>
    </source>
</evidence>
<comment type="caution">
    <text evidence="3">The sequence shown here is derived from an EMBL/GenBank/DDBJ whole genome shotgun (WGS) entry which is preliminary data.</text>
</comment>
<feature type="region of interest" description="Disordered" evidence="1">
    <location>
        <begin position="629"/>
        <end position="696"/>
    </location>
</feature>
<dbReference type="CDD" id="cd21134">
    <property type="entry name" value="YTH"/>
    <property type="match status" value="2"/>
</dbReference>
<feature type="region of interest" description="Disordered" evidence="1">
    <location>
        <begin position="217"/>
        <end position="238"/>
    </location>
</feature>